<reference evidence="5" key="1">
    <citation type="submission" date="2025-08" db="UniProtKB">
        <authorList>
            <consortium name="RefSeq"/>
        </authorList>
    </citation>
    <scope>IDENTIFICATION</scope>
    <source>
        <tissue evidence="5">Testes</tissue>
    </source>
</reference>
<keyword evidence="2" id="KW-1133">Transmembrane helix</keyword>
<accession>A0ABM0GXA2</accession>
<protein>
    <submittedName>
        <fullName evidence="5">Uncharacterized protein LOC100376941</fullName>
    </submittedName>
</protein>
<evidence type="ECO:0000256" key="2">
    <source>
        <dbReference type="SAM" id="Phobius"/>
    </source>
</evidence>
<dbReference type="RefSeq" id="XP_002739389.1">
    <property type="nucleotide sequence ID" value="XM_002739343.1"/>
</dbReference>
<feature type="transmembrane region" description="Helical" evidence="2">
    <location>
        <begin position="83"/>
        <end position="105"/>
    </location>
</feature>
<gene>
    <name evidence="5" type="primary">LOC100376941</name>
</gene>
<keyword evidence="3" id="KW-0732">Signal</keyword>
<evidence type="ECO:0000256" key="3">
    <source>
        <dbReference type="SAM" id="SignalP"/>
    </source>
</evidence>
<dbReference type="Proteomes" id="UP000694865">
    <property type="component" value="Unplaced"/>
</dbReference>
<feature type="compositionally biased region" description="Basic and acidic residues" evidence="1">
    <location>
        <begin position="143"/>
        <end position="159"/>
    </location>
</feature>
<proteinExistence type="predicted"/>
<dbReference type="GeneID" id="100376941"/>
<name>A0ABM0GXA2_SACKO</name>
<feature type="signal peptide" evidence="3">
    <location>
        <begin position="1"/>
        <end position="24"/>
    </location>
</feature>
<feature type="chain" id="PRO_5045982489" evidence="3">
    <location>
        <begin position="25"/>
        <end position="159"/>
    </location>
</feature>
<feature type="compositionally biased region" description="Acidic residues" evidence="1">
    <location>
        <begin position="121"/>
        <end position="130"/>
    </location>
</feature>
<organism evidence="4 5">
    <name type="scientific">Saccoglossus kowalevskii</name>
    <name type="common">Acorn worm</name>
    <dbReference type="NCBI Taxonomy" id="10224"/>
    <lineage>
        <taxon>Eukaryota</taxon>
        <taxon>Metazoa</taxon>
        <taxon>Hemichordata</taxon>
        <taxon>Enteropneusta</taxon>
        <taxon>Harrimaniidae</taxon>
        <taxon>Saccoglossus</taxon>
    </lineage>
</organism>
<keyword evidence="4" id="KW-1185">Reference proteome</keyword>
<evidence type="ECO:0000256" key="1">
    <source>
        <dbReference type="SAM" id="MobiDB-lite"/>
    </source>
</evidence>
<feature type="region of interest" description="Disordered" evidence="1">
    <location>
        <begin position="115"/>
        <end position="159"/>
    </location>
</feature>
<evidence type="ECO:0000313" key="4">
    <source>
        <dbReference type="Proteomes" id="UP000694865"/>
    </source>
</evidence>
<keyword evidence="2" id="KW-0472">Membrane</keyword>
<keyword evidence="2" id="KW-0812">Transmembrane</keyword>
<evidence type="ECO:0000313" key="5">
    <source>
        <dbReference type="RefSeq" id="XP_002739389.1"/>
    </source>
</evidence>
<sequence length="159" mass="17554">MNQYVLHLTFIILCCSLLSSGCQCGPDKFCDSIYGACQECILCDSLPDVNCKQCNITSENKTKEVGTVIPYINNEKKSEVQTVVVVATVLTIGVMATLIVVIVILSKRGNAHKDVEAQNQENDEECEDMMLQESLSAPQSESGKPDAEKQKYDARRDEI</sequence>
<feature type="compositionally biased region" description="Polar residues" evidence="1">
    <location>
        <begin position="133"/>
        <end position="142"/>
    </location>
</feature>